<feature type="domain" description="Histidine kinase/HSP90-like ATPase" evidence="2">
    <location>
        <begin position="10"/>
        <end position="134"/>
    </location>
</feature>
<name>A0A1X9N9R4_9GAMM</name>
<evidence type="ECO:0000256" key="1">
    <source>
        <dbReference type="ARBA" id="ARBA00022527"/>
    </source>
</evidence>
<keyword evidence="1" id="KW-0808">Transferase</keyword>
<dbReference type="InterPro" id="IPR036890">
    <property type="entry name" value="HATPase_C_sf"/>
</dbReference>
<dbReference type="SUPFAM" id="SSF55874">
    <property type="entry name" value="ATPase domain of HSP90 chaperone/DNA topoisomerase II/histidine kinase"/>
    <property type="match status" value="1"/>
</dbReference>
<evidence type="ECO:0000313" key="4">
    <source>
        <dbReference type="Proteomes" id="UP000193450"/>
    </source>
</evidence>
<dbReference type="RefSeq" id="WP_169713887.1">
    <property type="nucleotide sequence ID" value="NZ_CP019343.1"/>
</dbReference>
<reference evidence="3 4" key="1">
    <citation type="submission" date="2016-11" db="EMBL/GenBank/DDBJ databases">
        <title>Trade-off between light-utilization and light-protection in marine flavobacteria.</title>
        <authorList>
            <person name="Kumagai Y."/>
        </authorList>
    </citation>
    <scope>NUCLEOTIDE SEQUENCE [LARGE SCALE GENOMIC DNA]</scope>
    <source>
        <strain evidence="3 4">NBRC 107125</strain>
    </source>
</reference>
<evidence type="ECO:0000259" key="2">
    <source>
        <dbReference type="Pfam" id="PF13581"/>
    </source>
</evidence>
<dbReference type="InterPro" id="IPR003594">
    <property type="entry name" value="HATPase_dom"/>
</dbReference>
<dbReference type="KEGG" id="osg:BST96_03060"/>
<keyword evidence="1" id="KW-0723">Serine/threonine-protein kinase</keyword>
<proteinExistence type="predicted"/>
<organism evidence="3 4">
    <name type="scientific">Oceanicoccus sagamiensis</name>
    <dbReference type="NCBI Taxonomy" id="716816"/>
    <lineage>
        <taxon>Bacteria</taxon>
        <taxon>Pseudomonadati</taxon>
        <taxon>Pseudomonadota</taxon>
        <taxon>Gammaproteobacteria</taxon>
        <taxon>Cellvibrionales</taxon>
        <taxon>Spongiibacteraceae</taxon>
        <taxon>Oceanicoccus</taxon>
    </lineage>
</organism>
<dbReference type="Proteomes" id="UP000193450">
    <property type="component" value="Chromosome"/>
</dbReference>
<sequence length="138" mass="15430">MHNDHQFQISNTLSELTTLQATLQQYFDHNHIDKDAAGELLLVTEELVVNIINYGYQDQAPHKIAINLSLTAQQLSITFTDDARPFNPLAQNAPELGLPSEEAAIGGLGIPLITKLSDQQHYEYKDGHNIFTVCKNCR</sequence>
<protein>
    <recommendedName>
        <fullName evidence="2">Histidine kinase/HSP90-like ATPase domain-containing protein</fullName>
    </recommendedName>
</protein>
<dbReference type="GO" id="GO:0004674">
    <property type="term" value="F:protein serine/threonine kinase activity"/>
    <property type="evidence" value="ECO:0007669"/>
    <property type="project" value="UniProtKB-KW"/>
</dbReference>
<dbReference type="PANTHER" id="PTHR35526">
    <property type="entry name" value="ANTI-SIGMA-F FACTOR RSBW-RELATED"/>
    <property type="match status" value="1"/>
</dbReference>
<dbReference type="InterPro" id="IPR050267">
    <property type="entry name" value="Anti-sigma-factor_SerPK"/>
</dbReference>
<dbReference type="Pfam" id="PF13581">
    <property type="entry name" value="HATPase_c_2"/>
    <property type="match status" value="1"/>
</dbReference>
<dbReference type="CDD" id="cd16936">
    <property type="entry name" value="HATPase_RsbW-like"/>
    <property type="match status" value="1"/>
</dbReference>
<keyword evidence="1" id="KW-0418">Kinase</keyword>
<accession>A0A1X9N9R4</accession>
<dbReference type="STRING" id="716816.BST96_03060"/>
<gene>
    <name evidence="3" type="ORF">BST96_03060</name>
</gene>
<evidence type="ECO:0000313" key="3">
    <source>
        <dbReference type="EMBL" id="ARN73172.1"/>
    </source>
</evidence>
<dbReference type="EMBL" id="CP019343">
    <property type="protein sequence ID" value="ARN73172.1"/>
    <property type="molecule type" value="Genomic_DNA"/>
</dbReference>
<dbReference type="Gene3D" id="3.30.565.10">
    <property type="entry name" value="Histidine kinase-like ATPase, C-terminal domain"/>
    <property type="match status" value="1"/>
</dbReference>
<keyword evidence="4" id="KW-1185">Reference proteome</keyword>
<dbReference type="AlphaFoldDB" id="A0A1X9N9R4"/>